<comment type="caution">
    <text evidence="9">The sequence shown here is derived from an EMBL/GenBank/DDBJ whole genome shotgun (WGS) entry which is preliminary data.</text>
</comment>
<evidence type="ECO:0000313" key="10">
    <source>
        <dbReference type="Proteomes" id="UP001500979"/>
    </source>
</evidence>
<evidence type="ECO:0000259" key="8">
    <source>
        <dbReference type="Pfam" id="PF00720"/>
    </source>
</evidence>
<dbReference type="Proteomes" id="UP001500979">
    <property type="component" value="Unassembled WGS sequence"/>
</dbReference>
<reference evidence="9 10" key="1">
    <citation type="journal article" date="2019" name="Int. J. Syst. Evol. Microbiol.">
        <title>The Global Catalogue of Microorganisms (GCM) 10K type strain sequencing project: providing services to taxonomists for standard genome sequencing and annotation.</title>
        <authorList>
            <consortium name="The Broad Institute Genomics Platform"/>
            <consortium name="The Broad Institute Genome Sequencing Center for Infectious Disease"/>
            <person name="Wu L."/>
            <person name="Ma J."/>
        </authorList>
    </citation>
    <scope>NUCLEOTIDE SEQUENCE [LARGE SCALE GENOMIC DNA]</scope>
    <source>
        <strain evidence="9 10">JCM 9383</strain>
    </source>
</reference>
<dbReference type="PROSITE" id="PS00999">
    <property type="entry name" value="SSI"/>
    <property type="match status" value="1"/>
</dbReference>
<evidence type="ECO:0000256" key="6">
    <source>
        <dbReference type="ARBA" id="ARBA00023157"/>
    </source>
</evidence>
<keyword evidence="4 9" id="KW-0646">Protease inhibitor</keyword>
<evidence type="ECO:0000256" key="3">
    <source>
        <dbReference type="ARBA" id="ARBA00022525"/>
    </source>
</evidence>
<evidence type="ECO:0000256" key="5">
    <source>
        <dbReference type="ARBA" id="ARBA00022900"/>
    </source>
</evidence>
<dbReference type="EMBL" id="BAAAUX010000014">
    <property type="protein sequence ID" value="GAA2796099.1"/>
    <property type="molecule type" value="Genomic_DNA"/>
</dbReference>
<evidence type="ECO:0000256" key="4">
    <source>
        <dbReference type="ARBA" id="ARBA00022690"/>
    </source>
</evidence>
<gene>
    <name evidence="9" type="ORF">GCM10010470_34030</name>
</gene>
<comment type="subcellular location">
    <subcellularLocation>
        <location evidence="1">Secreted</location>
    </subcellularLocation>
</comment>
<comment type="similarity">
    <text evidence="2">Belongs to the protease inhibitor I16 (SSI) family.</text>
</comment>
<evidence type="ECO:0000256" key="7">
    <source>
        <dbReference type="SAM" id="SignalP"/>
    </source>
</evidence>
<organism evidence="9 10">
    <name type="scientific">Saccharopolyspora taberi</name>
    <dbReference type="NCBI Taxonomy" id="60895"/>
    <lineage>
        <taxon>Bacteria</taxon>
        <taxon>Bacillati</taxon>
        <taxon>Actinomycetota</taxon>
        <taxon>Actinomycetes</taxon>
        <taxon>Pseudonocardiales</taxon>
        <taxon>Pseudonocardiaceae</taxon>
        <taxon>Saccharopolyspora</taxon>
    </lineage>
</organism>
<evidence type="ECO:0000256" key="2">
    <source>
        <dbReference type="ARBA" id="ARBA00010472"/>
    </source>
</evidence>
<dbReference type="InterPro" id="IPR036819">
    <property type="entry name" value="Subtilisin_inhibitor-like_sf"/>
</dbReference>
<keyword evidence="10" id="KW-1185">Reference proteome</keyword>
<keyword evidence="7" id="KW-0732">Signal</keyword>
<protein>
    <submittedName>
        <fullName evidence="9">Protease inhibitor</fullName>
    </submittedName>
</protein>
<dbReference type="GO" id="GO:0030414">
    <property type="term" value="F:peptidase inhibitor activity"/>
    <property type="evidence" value="ECO:0007669"/>
    <property type="project" value="UniProtKB-KW"/>
</dbReference>
<dbReference type="InterPro" id="IPR020054">
    <property type="entry name" value="Prot_inh_SSI_I16_CS"/>
</dbReference>
<feature type="chain" id="PRO_5047395306" evidence="7">
    <location>
        <begin position="28"/>
        <end position="134"/>
    </location>
</feature>
<keyword evidence="3" id="KW-0964">Secreted</keyword>
<sequence>MTGQRPFCRIAAGVALAVAALVPGVAAATPAQPSTITLTVTENQQPRSVVLQCDPTGGNHPQAAAACAELHAVDGNFQALDRVRPQGKSGGCTKDNRQVKASAVGEWRGRQISHQYSVSNPCMLHQRTGVVFEF</sequence>
<feature type="domain" description="Subtilisin inhibitor" evidence="8">
    <location>
        <begin position="33"/>
        <end position="120"/>
    </location>
</feature>
<dbReference type="Pfam" id="PF00720">
    <property type="entry name" value="SSI"/>
    <property type="match status" value="1"/>
</dbReference>
<keyword evidence="6" id="KW-1015">Disulfide bond</keyword>
<dbReference type="Gene3D" id="3.30.350.10">
    <property type="entry name" value="Subtilisin inhibitor-like"/>
    <property type="match status" value="1"/>
</dbReference>
<evidence type="ECO:0000313" key="9">
    <source>
        <dbReference type="EMBL" id="GAA2796099.1"/>
    </source>
</evidence>
<feature type="signal peptide" evidence="7">
    <location>
        <begin position="1"/>
        <end position="27"/>
    </location>
</feature>
<dbReference type="InterPro" id="IPR023549">
    <property type="entry name" value="Subtilisin_inhibitor"/>
</dbReference>
<accession>A0ABN3VEY7</accession>
<name>A0ABN3VEY7_9PSEU</name>
<evidence type="ECO:0000256" key="1">
    <source>
        <dbReference type="ARBA" id="ARBA00004613"/>
    </source>
</evidence>
<proteinExistence type="inferred from homology"/>
<dbReference type="SUPFAM" id="SSF55399">
    <property type="entry name" value="Subtilisin inhibitor"/>
    <property type="match status" value="1"/>
</dbReference>
<keyword evidence="5" id="KW-0722">Serine protease inhibitor</keyword>
<dbReference type="RefSeq" id="WP_344680762.1">
    <property type="nucleotide sequence ID" value="NZ_BAAAUX010000014.1"/>
</dbReference>